<dbReference type="Proteomes" id="UP000025227">
    <property type="component" value="Unplaced"/>
</dbReference>
<dbReference type="Gene3D" id="3.30.420.10">
    <property type="entry name" value="Ribonuclease H-like superfamily/Ribonuclease H"/>
    <property type="match status" value="1"/>
</dbReference>
<dbReference type="InterPro" id="IPR041426">
    <property type="entry name" value="Mos1_HTH"/>
</dbReference>
<name>A0A7I4YY10_HAECO</name>
<organism evidence="2 3">
    <name type="scientific">Haemonchus contortus</name>
    <name type="common">Barber pole worm</name>
    <dbReference type="NCBI Taxonomy" id="6289"/>
    <lineage>
        <taxon>Eukaryota</taxon>
        <taxon>Metazoa</taxon>
        <taxon>Ecdysozoa</taxon>
        <taxon>Nematoda</taxon>
        <taxon>Chromadorea</taxon>
        <taxon>Rhabditida</taxon>
        <taxon>Rhabditina</taxon>
        <taxon>Rhabditomorpha</taxon>
        <taxon>Strongyloidea</taxon>
        <taxon>Trichostrongylidae</taxon>
        <taxon>Haemonchus</taxon>
    </lineage>
</organism>
<proteinExistence type="predicted"/>
<reference evidence="3" key="1">
    <citation type="submission" date="2020-12" db="UniProtKB">
        <authorList>
            <consortium name="WormBaseParasite"/>
        </authorList>
    </citation>
    <scope>IDENTIFICATION</scope>
    <source>
        <strain evidence="3">MHco3</strain>
    </source>
</reference>
<dbReference type="PANTHER" id="PTHR46060">
    <property type="entry name" value="MARINER MOS1 TRANSPOSASE-LIKE PROTEIN"/>
    <property type="match status" value="1"/>
</dbReference>
<dbReference type="Pfam" id="PF17906">
    <property type="entry name" value="HTH_48"/>
    <property type="match status" value="1"/>
</dbReference>
<feature type="domain" description="Mos1 transposase HTH" evidence="1">
    <location>
        <begin position="9"/>
        <end position="58"/>
    </location>
</feature>
<dbReference type="Gene3D" id="1.10.10.1450">
    <property type="match status" value="1"/>
</dbReference>
<dbReference type="PANTHER" id="PTHR46060:SF1">
    <property type="entry name" value="MARINER MOS1 TRANSPOSASE-LIKE PROTEIN"/>
    <property type="match status" value="1"/>
</dbReference>
<accession>A0A7I4YY10</accession>
<dbReference type="WBParaSite" id="HCON_00156130-00001">
    <property type="protein sequence ID" value="HCON_00156130-00001"/>
    <property type="gene ID" value="HCON_00156130"/>
</dbReference>
<dbReference type="Pfam" id="PF01359">
    <property type="entry name" value="Transposase_1"/>
    <property type="match status" value="1"/>
</dbReference>
<dbReference type="GO" id="GO:0003676">
    <property type="term" value="F:nucleic acid binding"/>
    <property type="evidence" value="ECO:0007669"/>
    <property type="project" value="InterPro"/>
</dbReference>
<evidence type="ECO:0000313" key="2">
    <source>
        <dbReference type="Proteomes" id="UP000025227"/>
    </source>
</evidence>
<dbReference type="InterPro" id="IPR001888">
    <property type="entry name" value="Transposase_1"/>
</dbReference>
<keyword evidence="2" id="KW-1185">Reference proteome</keyword>
<dbReference type="InterPro" id="IPR052709">
    <property type="entry name" value="Transposase-MT_Hybrid"/>
</dbReference>
<protein>
    <submittedName>
        <fullName evidence="3">HTH_48 domain-containing protein</fullName>
    </submittedName>
</protein>
<dbReference type="AlphaFoldDB" id="A0A7I4YY10"/>
<evidence type="ECO:0000313" key="3">
    <source>
        <dbReference type="WBParaSite" id="HCON_00156130-00001"/>
    </source>
</evidence>
<evidence type="ECO:0000259" key="1">
    <source>
        <dbReference type="Pfam" id="PF17906"/>
    </source>
</evidence>
<dbReference type="OrthoDB" id="8028980at2759"/>
<dbReference type="OMA" id="RDFCINA"/>
<dbReference type="InterPro" id="IPR036397">
    <property type="entry name" value="RNaseH_sf"/>
</dbReference>
<sequence>MPHNHHRDKMYLRHCLLMCHDFGFSAKDMNAKLKKTYGENVISYDTCKVWFVRFKKGDSTFEDAPRSGRPRELDVDVLRSTVKKDPYLTTRELGARLGFAFKTIAVGLEKLGKTSKLGRWVPHELSDYDLSRRVITCTSLLTLQKKRHFLNSLITGDEKWVLYDNPVRKRQWVNKGEQPEPVPKADLHPKKVLLSCWWSRKGMEHWELLEKGQTANATMYVEQLQELKAHVDRTRGKHAEVYLDHDNARPHTAKATQAELEKYDWVVIPQAPYSPDLAPSDYWLFSRLQCSLNGRKFETKDEVEKALDEFFESQPPSF</sequence>